<name>A0A0H2XNH1_BURO1</name>
<evidence type="ECO:0008006" key="2">
    <source>
        <dbReference type="Google" id="ProtNLM"/>
    </source>
</evidence>
<gene>
    <name evidence="1" type="ordered locus">Bcen_1354</name>
</gene>
<accession>A0A0H2XNH1</accession>
<dbReference type="EMBL" id="CP000378">
    <property type="protein sequence ID" value="ABF76260.1"/>
    <property type="molecule type" value="Genomic_DNA"/>
</dbReference>
<dbReference type="HOGENOM" id="CLU_2258387_0_0_4"/>
<sequence length="103" mass="11456">MSIRVKPGMLRDIAETLGRHFEARAMPFHVEEQPAGALHIGFRVDGHPASLTVTFDADAFAALERADLSRQRGTLTRVAAEFDTMMARRAPTAYAGDFHFNRL</sequence>
<reference evidence="1" key="1">
    <citation type="submission" date="2006-05" db="EMBL/GenBank/DDBJ databases">
        <title>Complete sequence of chromosome 1 of Burkholderia cenocepacia AU 1054.</title>
        <authorList>
            <consortium name="US DOE Joint Genome Institute"/>
            <person name="Copeland A."/>
            <person name="Lucas S."/>
            <person name="Lapidus A."/>
            <person name="Barry K."/>
            <person name="Detter J.C."/>
            <person name="Glavina del Rio T."/>
            <person name="Hammon N."/>
            <person name="Israni S."/>
            <person name="Dalin E."/>
            <person name="Tice H."/>
            <person name="Pitluck S."/>
            <person name="Chain P."/>
            <person name="Malfatti S."/>
            <person name="Shin M."/>
            <person name="Vergez L."/>
            <person name="Schmutz J."/>
            <person name="Larimer F."/>
            <person name="Land M."/>
            <person name="Hauser L."/>
            <person name="Kyrpides N."/>
            <person name="Lykidis A."/>
            <person name="LiPuma J.J."/>
            <person name="Konstantinidis K."/>
            <person name="Tiedje J.M."/>
            <person name="Richardson P."/>
        </authorList>
    </citation>
    <scope>NUCLEOTIDE SEQUENCE [LARGE SCALE GENOMIC DNA]</scope>
    <source>
        <strain evidence="1">AU 1054</strain>
    </source>
</reference>
<proteinExistence type="predicted"/>
<organism evidence="1">
    <name type="scientific">Burkholderia orbicola (strain AU 1054)</name>
    <dbReference type="NCBI Taxonomy" id="331271"/>
    <lineage>
        <taxon>Bacteria</taxon>
        <taxon>Pseudomonadati</taxon>
        <taxon>Pseudomonadota</taxon>
        <taxon>Betaproteobacteria</taxon>
        <taxon>Burkholderiales</taxon>
        <taxon>Burkholderiaceae</taxon>
        <taxon>Burkholderia</taxon>
        <taxon>Burkholderia cepacia complex</taxon>
        <taxon>Burkholderia orbicola</taxon>
    </lineage>
</organism>
<dbReference type="AlphaFoldDB" id="A0A0H2XNH1"/>
<evidence type="ECO:0000313" key="1">
    <source>
        <dbReference type="EMBL" id="ABF76260.1"/>
    </source>
</evidence>
<protein>
    <recommendedName>
        <fullName evidence="2">DUF2218 domain-containing protein</fullName>
    </recommendedName>
</protein>